<proteinExistence type="predicted"/>
<dbReference type="EMBL" id="LAZR01000131">
    <property type="protein sequence ID" value="KKN88095.1"/>
    <property type="molecule type" value="Genomic_DNA"/>
</dbReference>
<reference evidence="1" key="1">
    <citation type="journal article" date="2015" name="Nature">
        <title>Complex archaea that bridge the gap between prokaryotes and eukaryotes.</title>
        <authorList>
            <person name="Spang A."/>
            <person name="Saw J.H."/>
            <person name="Jorgensen S.L."/>
            <person name="Zaremba-Niedzwiedzka K."/>
            <person name="Martijn J."/>
            <person name="Lind A.E."/>
            <person name="van Eijk R."/>
            <person name="Schleper C."/>
            <person name="Guy L."/>
            <person name="Ettema T.J."/>
        </authorList>
    </citation>
    <scope>NUCLEOTIDE SEQUENCE</scope>
</reference>
<accession>A0A0F9U4C8</accession>
<gene>
    <name evidence="1" type="ORF">LCGC14_0251670</name>
</gene>
<name>A0A0F9U4C8_9ZZZZ</name>
<comment type="caution">
    <text evidence="1">The sequence shown here is derived from an EMBL/GenBank/DDBJ whole genome shotgun (WGS) entry which is preliminary data.</text>
</comment>
<evidence type="ECO:0000313" key="1">
    <source>
        <dbReference type="EMBL" id="KKN88095.1"/>
    </source>
</evidence>
<protein>
    <submittedName>
        <fullName evidence="1">Uncharacterized protein</fullName>
    </submittedName>
</protein>
<sequence length="263" mass="27604">MVNKPLIAGHQFEYAAATLISTHVDGQQINPWIDSKPGGGTNATASQGVVRFGAIGGLNQWDDNEPGVVFDRLDGLADTLSFSPGGMLLSSLTFFAVVETTVLDTGCAIIGTTDGIDPATGLYLVVYPDGSLHFIVGKNGVLPALDVASAAGLFVDGTRAIITARLDVPTGGAVLRVNREQVASFSGVDLGSDFWFAPKIGQANLPIGNLTGDDRNMPFISGYNTAASDSRVGQMEAWLHQEFFSTPWTPCNPDPGTVWAACN</sequence>
<organism evidence="1">
    <name type="scientific">marine sediment metagenome</name>
    <dbReference type="NCBI Taxonomy" id="412755"/>
    <lineage>
        <taxon>unclassified sequences</taxon>
        <taxon>metagenomes</taxon>
        <taxon>ecological metagenomes</taxon>
    </lineage>
</organism>
<dbReference type="AlphaFoldDB" id="A0A0F9U4C8"/>